<dbReference type="PANTHER" id="PTHR34383:SF3">
    <property type="entry name" value="POLYPHOSPHATE:AMP PHOSPHOTRANSFERASE"/>
    <property type="match status" value="1"/>
</dbReference>
<reference evidence="5" key="1">
    <citation type="journal article" date="2014" name="Int. J. Syst. Evol. Microbiol.">
        <title>Complete genome sequence of Corynebacterium casei LMG S-19264T (=DSM 44701T), isolated from a smear-ripened cheese.</title>
        <authorList>
            <consortium name="US DOE Joint Genome Institute (JGI-PGF)"/>
            <person name="Walter F."/>
            <person name="Albersmeier A."/>
            <person name="Kalinowski J."/>
            <person name="Ruckert C."/>
        </authorList>
    </citation>
    <scope>NUCLEOTIDE SEQUENCE</scope>
    <source>
        <strain evidence="5">KCTC 12711</strain>
    </source>
</reference>
<dbReference type="Pfam" id="PF03976">
    <property type="entry name" value="PPK2"/>
    <property type="match status" value="1"/>
</dbReference>
<evidence type="ECO:0000313" key="5">
    <source>
        <dbReference type="EMBL" id="GHA02388.1"/>
    </source>
</evidence>
<name>A0A918VIV7_9GAMM</name>
<accession>A0A918VIV7</accession>
<evidence type="ECO:0000259" key="4">
    <source>
        <dbReference type="Pfam" id="PF03976"/>
    </source>
</evidence>
<evidence type="ECO:0000256" key="2">
    <source>
        <dbReference type="ARBA" id="ARBA00022679"/>
    </source>
</evidence>
<evidence type="ECO:0000256" key="3">
    <source>
        <dbReference type="ARBA" id="ARBA00022777"/>
    </source>
</evidence>
<dbReference type="InterPro" id="IPR016898">
    <property type="entry name" value="Polyphosphate_phosphotransfera"/>
</dbReference>
<dbReference type="InterPro" id="IPR022300">
    <property type="entry name" value="PPK2-rel_1"/>
</dbReference>
<feature type="domain" description="Polyphosphate kinase-2-related" evidence="4">
    <location>
        <begin position="30"/>
        <end position="254"/>
    </location>
</feature>
<dbReference type="GO" id="GO:0008976">
    <property type="term" value="F:polyphosphate kinase activity"/>
    <property type="evidence" value="ECO:0007669"/>
    <property type="project" value="InterPro"/>
</dbReference>
<evidence type="ECO:0000256" key="1">
    <source>
        <dbReference type="ARBA" id="ARBA00009924"/>
    </source>
</evidence>
<dbReference type="RefSeq" id="WP_189398852.1">
    <property type="nucleotide sequence ID" value="NZ_BMXA01000001.1"/>
</dbReference>
<comment type="similarity">
    <text evidence="1">Belongs to the polyphosphate kinase 2 (PPK2) family. Class I subfamily.</text>
</comment>
<dbReference type="NCBIfam" id="TIGR03709">
    <property type="entry name" value="PPK2_rel_1"/>
    <property type="match status" value="1"/>
</dbReference>
<organism evidence="5 6">
    <name type="scientific">Arenicella chitinivorans</name>
    <dbReference type="NCBI Taxonomy" id="1329800"/>
    <lineage>
        <taxon>Bacteria</taxon>
        <taxon>Pseudomonadati</taxon>
        <taxon>Pseudomonadota</taxon>
        <taxon>Gammaproteobacteria</taxon>
        <taxon>Arenicellales</taxon>
        <taxon>Arenicellaceae</taxon>
        <taxon>Arenicella</taxon>
    </lineage>
</organism>
<dbReference type="GO" id="GO:0006797">
    <property type="term" value="P:polyphosphate metabolic process"/>
    <property type="evidence" value="ECO:0007669"/>
    <property type="project" value="InterPro"/>
</dbReference>
<dbReference type="AlphaFoldDB" id="A0A918VIV7"/>
<dbReference type="InterPro" id="IPR027417">
    <property type="entry name" value="P-loop_NTPase"/>
</dbReference>
<gene>
    <name evidence="5" type="ORF">GCM10008090_09640</name>
</gene>
<proteinExistence type="inferred from homology"/>
<keyword evidence="3 5" id="KW-0418">Kinase</keyword>
<dbReference type="Gene3D" id="3.40.50.300">
    <property type="entry name" value="P-loop containing nucleotide triphosphate hydrolases"/>
    <property type="match status" value="1"/>
</dbReference>
<evidence type="ECO:0000313" key="6">
    <source>
        <dbReference type="Proteomes" id="UP000614811"/>
    </source>
</evidence>
<keyword evidence="6" id="KW-1185">Reference proteome</keyword>
<comment type="caution">
    <text evidence="5">The sequence shown here is derived from an EMBL/GenBank/DDBJ whole genome shotgun (WGS) entry which is preliminary data.</text>
</comment>
<dbReference type="SUPFAM" id="SSF52540">
    <property type="entry name" value="P-loop containing nucleoside triphosphate hydrolases"/>
    <property type="match status" value="1"/>
</dbReference>
<dbReference type="PIRSF" id="PIRSF028756">
    <property type="entry name" value="PPK2_prd"/>
    <property type="match status" value="1"/>
</dbReference>
<keyword evidence="2" id="KW-0808">Transferase</keyword>
<sequence length="271" mass="31397">MTINFDQFRCTGGDFSLSDMPTEYDGGMKNDDLKDACREVWQEVDEWHERLYAEGKQSLLIVFQAMDAAGKDSSIGKLTSALSAHGCYVKAFKKPSKVELSHDFLWRVHQAAPRAGDIALFNRSHYEDVLVVKVHGWADEAIIDRRYNHINNFEGLLADRGTRVIKFMLNISKDYQLNRFKNRLENPEKHWKFNPGDLYEREHWSQYMSAFEAAIQRCASPEAPWYVVPAENRKFRDLMVASVIRDTLRDMNPEYPAPEFDPTKYTVDSIS</sequence>
<protein>
    <submittedName>
        <fullName evidence="5">Polyphosphate kinase</fullName>
    </submittedName>
</protein>
<reference evidence="5" key="2">
    <citation type="submission" date="2020-09" db="EMBL/GenBank/DDBJ databases">
        <authorList>
            <person name="Sun Q."/>
            <person name="Kim S."/>
        </authorList>
    </citation>
    <scope>NUCLEOTIDE SEQUENCE</scope>
    <source>
        <strain evidence="5">KCTC 12711</strain>
    </source>
</reference>
<dbReference type="InterPro" id="IPR022488">
    <property type="entry name" value="PPK2-related"/>
</dbReference>
<dbReference type="Proteomes" id="UP000614811">
    <property type="component" value="Unassembled WGS sequence"/>
</dbReference>
<dbReference type="PANTHER" id="PTHR34383">
    <property type="entry name" value="POLYPHOSPHATE:AMP PHOSPHOTRANSFERASE-RELATED"/>
    <property type="match status" value="1"/>
</dbReference>
<dbReference type="EMBL" id="BMXA01000001">
    <property type="protein sequence ID" value="GHA02388.1"/>
    <property type="molecule type" value="Genomic_DNA"/>
</dbReference>